<evidence type="ECO:0000313" key="3">
    <source>
        <dbReference type="EMBL" id="CAF4474347.1"/>
    </source>
</evidence>
<feature type="non-terminal residue" evidence="3">
    <location>
        <position position="1"/>
    </location>
</feature>
<accession>A0A8S2X2C1</accession>
<protein>
    <submittedName>
        <fullName evidence="3">Uncharacterized protein</fullName>
    </submittedName>
</protein>
<sequence>QQRPLLPIKTDRGQLIAQSAPVVVQQEMQDDDDDNDQEDADDKMDSMLSVTPSEPSKPVSIIELIAERDRKLNETKQTIVNLCDL</sequence>
<evidence type="ECO:0000313" key="2">
    <source>
        <dbReference type="EMBL" id="CAF4456232.1"/>
    </source>
</evidence>
<feature type="region of interest" description="Disordered" evidence="1">
    <location>
        <begin position="22"/>
        <end position="56"/>
    </location>
</feature>
<organism evidence="3 4">
    <name type="scientific">Rotaria magnacalcarata</name>
    <dbReference type="NCBI Taxonomy" id="392030"/>
    <lineage>
        <taxon>Eukaryota</taxon>
        <taxon>Metazoa</taxon>
        <taxon>Spiralia</taxon>
        <taxon>Gnathifera</taxon>
        <taxon>Rotifera</taxon>
        <taxon>Eurotatoria</taxon>
        <taxon>Bdelloidea</taxon>
        <taxon>Philodinida</taxon>
        <taxon>Philodinidae</taxon>
        <taxon>Rotaria</taxon>
    </lineage>
</organism>
<feature type="non-terminal residue" evidence="3">
    <location>
        <position position="85"/>
    </location>
</feature>
<comment type="caution">
    <text evidence="3">The sequence shown here is derived from an EMBL/GenBank/DDBJ whole genome shotgun (WGS) entry which is preliminary data.</text>
</comment>
<dbReference type="EMBL" id="CAJOBI010070617">
    <property type="protein sequence ID" value="CAF4456232.1"/>
    <property type="molecule type" value="Genomic_DNA"/>
</dbReference>
<dbReference type="AlphaFoldDB" id="A0A8S2X2C1"/>
<proteinExistence type="predicted"/>
<gene>
    <name evidence="3" type="ORF">GIL414_LOCUS33500</name>
    <name evidence="2" type="ORF">SMN809_LOCUS32945</name>
</gene>
<reference evidence="3" key="1">
    <citation type="submission" date="2021-02" db="EMBL/GenBank/DDBJ databases">
        <authorList>
            <person name="Nowell W R."/>
        </authorList>
    </citation>
    <scope>NUCLEOTIDE SEQUENCE</scope>
</reference>
<name>A0A8S2X2C1_9BILA</name>
<dbReference type="Proteomes" id="UP000681720">
    <property type="component" value="Unassembled WGS sequence"/>
</dbReference>
<feature type="compositionally biased region" description="Acidic residues" evidence="1">
    <location>
        <begin position="28"/>
        <end position="42"/>
    </location>
</feature>
<dbReference type="Proteomes" id="UP000676336">
    <property type="component" value="Unassembled WGS sequence"/>
</dbReference>
<evidence type="ECO:0000256" key="1">
    <source>
        <dbReference type="SAM" id="MobiDB-lite"/>
    </source>
</evidence>
<dbReference type="EMBL" id="CAJOBJ010074510">
    <property type="protein sequence ID" value="CAF4474347.1"/>
    <property type="molecule type" value="Genomic_DNA"/>
</dbReference>
<evidence type="ECO:0000313" key="4">
    <source>
        <dbReference type="Proteomes" id="UP000681720"/>
    </source>
</evidence>